<evidence type="ECO:0000313" key="1">
    <source>
        <dbReference type="EMBL" id="CAB4960638.1"/>
    </source>
</evidence>
<sequence>MRGVNDEDATDAAPLPAEFTARNFTVYSTPFVPAIVTGDVVTAGESAYQLPEPLS</sequence>
<dbReference type="AlphaFoldDB" id="A0A6J7KW53"/>
<organism evidence="1">
    <name type="scientific">freshwater metagenome</name>
    <dbReference type="NCBI Taxonomy" id="449393"/>
    <lineage>
        <taxon>unclassified sequences</taxon>
        <taxon>metagenomes</taxon>
        <taxon>ecological metagenomes</taxon>
    </lineage>
</organism>
<protein>
    <submittedName>
        <fullName evidence="1">Unannotated protein</fullName>
    </submittedName>
</protein>
<dbReference type="EMBL" id="CAFBNC010000227">
    <property type="protein sequence ID" value="CAB4960638.1"/>
    <property type="molecule type" value="Genomic_DNA"/>
</dbReference>
<gene>
    <name evidence="1" type="ORF">UFOPK3733_02431</name>
</gene>
<reference evidence="1" key="1">
    <citation type="submission" date="2020-05" db="EMBL/GenBank/DDBJ databases">
        <authorList>
            <person name="Chiriac C."/>
            <person name="Salcher M."/>
            <person name="Ghai R."/>
            <person name="Kavagutti S V."/>
        </authorList>
    </citation>
    <scope>NUCLEOTIDE SEQUENCE</scope>
</reference>
<name>A0A6J7KW53_9ZZZZ</name>
<accession>A0A6J7KW53</accession>
<proteinExistence type="predicted"/>